<dbReference type="OrthoDB" id="7626446at2"/>
<dbReference type="PANTHER" id="PTHR34580:SF1">
    <property type="entry name" value="PROTEIN PAFC"/>
    <property type="match status" value="1"/>
</dbReference>
<dbReference type="STRING" id="272942.RCAP_rcc01285"/>
<reference key="1">
    <citation type="submission" date="2008-12" db="EMBL/GenBank/DDBJ databases">
        <title>Complete genome sequence of Rhodobacter capsulatus SB1003.</title>
        <authorList>
            <person name="Strnad H."/>
            <person name="Lapidus A."/>
            <person name="Vlcek C."/>
            <person name="Ulbrich P."/>
            <person name="Paces J."/>
            <person name="Maltsev N."/>
            <person name="Kumar V."/>
            <person name="Kogan Y."/>
            <person name="Milgram A."/>
            <person name="Rebrekov D."/>
            <person name="Mazur M."/>
            <person name="Cox R."/>
            <person name="Kyrpides N."/>
            <person name="Kolar M."/>
            <person name="Sachova J."/>
            <person name="Ridl J."/>
            <person name="Ivanova N."/>
            <person name="Kapatral V."/>
            <person name="Los T."/>
            <person name="Lykidis A."/>
            <person name="Mikhailova N."/>
            <person name="Reznik G."/>
            <person name="Vasieva O."/>
            <person name="Fonstein M."/>
            <person name="Paces V."/>
            <person name="Haselkorn R."/>
        </authorList>
    </citation>
    <scope>NUCLEOTIDE SEQUENCE</scope>
    <source>
        <strain>SB1003</strain>
    </source>
</reference>
<evidence type="ECO:0000313" key="4">
    <source>
        <dbReference type="Proteomes" id="UP000002361"/>
    </source>
</evidence>
<evidence type="ECO:0000259" key="1">
    <source>
        <dbReference type="Pfam" id="PF13280"/>
    </source>
</evidence>
<dbReference type="AlphaFoldDB" id="D5ASE9"/>
<dbReference type="InterPro" id="IPR057727">
    <property type="entry name" value="WCX_dom"/>
</dbReference>
<dbReference type="eggNOG" id="COG2378">
    <property type="taxonomic scope" value="Bacteria"/>
</dbReference>
<dbReference type="Pfam" id="PF25583">
    <property type="entry name" value="WCX"/>
    <property type="match status" value="1"/>
</dbReference>
<evidence type="ECO:0000259" key="2">
    <source>
        <dbReference type="Pfam" id="PF25583"/>
    </source>
</evidence>
<dbReference type="InterPro" id="IPR051534">
    <property type="entry name" value="CBASS_pafABC_assoc_protein"/>
</dbReference>
<proteinExistence type="predicted"/>
<keyword evidence="4" id="KW-1185">Reference proteome</keyword>
<dbReference type="InterPro" id="IPR026881">
    <property type="entry name" value="WYL_dom"/>
</dbReference>
<protein>
    <submittedName>
        <fullName evidence="3">Transcriptional regulator, GntR family</fullName>
    </submittedName>
</protein>
<sequence>MSFSKAQDLIRLAQMAAARRTGVSLDEIVEEFSISHRTAQRMTQALETTFANVTAEDGEDRKRRWRIDPGALDRLQLRPETAIEALDIAGREAVAEGRLRHRQALAGLRDGLLARLSNRDAARAEADAEAVLQALATVTRPGPRVSLAPEILDAVTEALRGPFRLRVRYKSDDAPARVLEPHGVLLGHRTYLVARDPAKGDLIRTFRLDQILSAEVLDESFAMDPAFSMERFAARSFGVWQDPAQFGPVAWRFAPHAAERAAGFRFHPSQRLEWQADGGLIVRFEAAGWLEMAWHLYQWGDAVEVLEPKGLRALVEGHRRGDFGSMP</sequence>
<feature type="domain" description="WYL" evidence="1">
    <location>
        <begin position="150"/>
        <end position="216"/>
    </location>
</feature>
<reference evidence="3 4" key="2">
    <citation type="journal article" date="2010" name="J. Bacteriol.">
        <title>Complete genome sequence of the photosynthetic purple nonsulfur bacterium Rhodobacter capsulatus SB 1003.</title>
        <authorList>
            <person name="Strnad H."/>
            <person name="Lapidus A."/>
            <person name="Paces J."/>
            <person name="Ulbrich P."/>
            <person name="Vlcek C."/>
            <person name="Paces V."/>
            <person name="Haselkorn R."/>
        </authorList>
    </citation>
    <scope>NUCLEOTIDE SEQUENCE [LARGE SCALE GENOMIC DNA]</scope>
    <source>
        <strain evidence="4">ATCC BAA-309 / NBRC 16581 / SB1003</strain>
    </source>
</reference>
<evidence type="ECO:0000313" key="3">
    <source>
        <dbReference type="EMBL" id="ADE85040.1"/>
    </source>
</evidence>
<dbReference type="PROSITE" id="PS52050">
    <property type="entry name" value="WYL"/>
    <property type="match status" value="1"/>
</dbReference>
<organism evidence="3 4">
    <name type="scientific">Rhodobacter capsulatus (strain ATCC BAA-309 / NBRC 16581 / SB1003)</name>
    <dbReference type="NCBI Taxonomy" id="272942"/>
    <lineage>
        <taxon>Bacteria</taxon>
        <taxon>Pseudomonadati</taxon>
        <taxon>Pseudomonadota</taxon>
        <taxon>Alphaproteobacteria</taxon>
        <taxon>Rhodobacterales</taxon>
        <taxon>Rhodobacter group</taxon>
        <taxon>Rhodobacter</taxon>
    </lineage>
</organism>
<dbReference type="HOGENOM" id="CLU_041141_4_1_5"/>
<name>D5ASE9_RHOCB</name>
<gene>
    <name evidence="3" type="ordered locus">RCAP_rcc01285</name>
</gene>
<feature type="domain" description="WCX" evidence="2">
    <location>
        <begin position="252"/>
        <end position="315"/>
    </location>
</feature>
<dbReference type="Pfam" id="PF13280">
    <property type="entry name" value="WYL"/>
    <property type="match status" value="1"/>
</dbReference>
<accession>D5ASE9</accession>
<dbReference type="Proteomes" id="UP000002361">
    <property type="component" value="Chromosome"/>
</dbReference>
<dbReference type="PANTHER" id="PTHR34580">
    <property type="match status" value="1"/>
</dbReference>
<dbReference type="KEGG" id="rcp:RCAP_rcc01285"/>
<dbReference type="EMBL" id="CP001312">
    <property type="protein sequence ID" value="ADE85040.1"/>
    <property type="molecule type" value="Genomic_DNA"/>
</dbReference>